<organism evidence="2 3">
    <name type="scientific">Candidatus Kerfeldbacteria bacterium RIFCSPHIGHO2_02_FULL_42_14</name>
    <dbReference type="NCBI Taxonomy" id="1798540"/>
    <lineage>
        <taxon>Bacteria</taxon>
        <taxon>Candidatus Kerfeldiibacteriota</taxon>
    </lineage>
</organism>
<dbReference type="AlphaFoldDB" id="A0A1G2ATD1"/>
<evidence type="ECO:0000313" key="3">
    <source>
        <dbReference type="Proteomes" id="UP000177165"/>
    </source>
</evidence>
<protein>
    <submittedName>
        <fullName evidence="2">Uncharacterized protein</fullName>
    </submittedName>
</protein>
<gene>
    <name evidence="2" type="ORF">A3B74_01650</name>
</gene>
<accession>A0A1G2ATD1</accession>
<reference evidence="2 3" key="1">
    <citation type="journal article" date="2016" name="Nat. Commun.">
        <title>Thousands of microbial genomes shed light on interconnected biogeochemical processes in an aquifer system.</title>
        <authorList>
            <person name="Anantharaman K."/>
            <person name="Brown C.T."/>
            <person name="Hug L.A."/>
            <person name="Sharon I."/>
            <person name="Castelle C.J."/>
            <person name="Probst A.J."/>
            <person name="Thomas B.C."/>
            <person name="Singh A."/>
            <person name="Wilkins M.J."/>
            <person name="Karaoz U."/>
            <person name="Brodie E.L."/>
            <person name="Williams K.H."/>
            <person name="Hubbard S.S."/>
            <person name="Banfield J.F."/>
        </authorList>
    </citation>
    <scope>NUCLEOTIDE SEQUENCE [LARGE SCALE GENOMIC DNA]</scope>
</reference>
<evidence type="ECO:0000313" key="2">
    <source>
        <dbReference type="EMBL" id="OGY79935.1"/>
    </source>
</evidence>
<dbReference type="STRING" id="1798540.A3B74_01650"/>
<keyword evidence="1" id="KW-1133">Transmembrane helix</keyword>
<feature type="transmembrane region" description="Helical" evidence="1">
    <location>
        <begin position="12"/>
        <end position="34"/>
    </location>
</feature>
<name>A0A1G2ATD1_9BACT</name>
<sequence length="65" mass="8076">MFHDVYRTARVLFFNLFFWYLVASLGEFFVPGFVTLYVSLWSWLWLVVFFGIMYLCLMRYRLKRV</sequence>
<dbReference type="EMBL" id="MHKB01000003">
    <property type="protein sequence ID" value="OGY79935.1"/>
    <property type="molecule type" value="Genomic_DNA"/>
</dbReference>
<dbReference type="Proteomes" id="UP000177165">
    <property type="component" value="Unassembled WGS sequence"/>
</dbReference>
<feature type="transmembrane region" description="Helical" evidence="1">
    <location>
        <begin position="40"/>
        <end position="57"/>
    </location>
</feature>
<proteinExistence type="predicted"/>
<evidence type="ECO:0000256" key="1">
    <source>
        <dbReference type="SAM" id="Phobius"/>
    </source>
</evidence>
<keyword evidence="1" id="KW-0472">Membrane</keyword>
<comment type="caution">
    <text evidence="2">The sequence shown here is derived from an EMBL/GenBank/DDBJ whole genome shotgun (WGS) entry which is preliminary data.</text>
</comment>
<keyword evidence="1" id="KW-0812">Transmembrane</keyword>